<feature type="compositionally biased region" description="Polar residues" evidence="6">
    <location>
        <begin position="9"/>
        <end position="24"/>
    </location>
</feature>
<dbReference type="OMA" id="YYHVSKA"/>
<dbReference type="PANTHER" id="PTHR31092">
    <property type="entry name" value="SORORIN"/>
    <property type="match status" value="1"/>
</dbReference>
<feature type="region of interest" description="Disordered" evidence="6">
    <location>
        <begin position="1"/>
        <end position="26"/>
    </location>
</feature>
<reference evidence="9" key="1">
    <citation type="journal article" date="2006" name="Science">
        <title>Ancient noncoding elements conserved in the human genome.</title>
        <authorList>
            <person name="Venkatesh B."/>
            <person name="Kirkness E.F."/>
            <person name="Loh Y.H."/>
            <person name="Halpern A.L."/>
            <person name="Lee A.P."/>
            <person name="Johnson J."/>
            <person name="Dandona N."/>
            <person name="Viswanathan L.D."/>
            <person name="Tay A."/>
            <person name="Venter J.C."/>
            <person name="Strausberg R.L."/>
            <person name="Brenner S."/>
        </authorList>
    </citation>
    <scope>NUCLEOTIDE SEQUENCE [LARGE SCALE GENOMIC DNA]</scope>
</reference>
<reference evidence="8" key="4">
    <citation type="submission" date="2025-08" db="UniProtKB">
        <authorList>
            <consortium name="Ensembl"/>
        </authorList>
    </citation>
    <scope>IDENTIFICATION</scope>
</reference>
<keyword evidence="3" id="KW-0539">Nucleus</keyword>
<reference evidence="9" key="2">
    <citation type="journal article" date="2007" name="PLoS Biol.">
        <title>Survey sequencing and comparative analysis of the elephant shark (Callorhinchus milii) genome.</title>
        <authorList>
            <person name="Venkatesh B."/>
            <person name="Kirkness E.F."/>
            <person name="Loh Y.H."/>
            <person name="Halpern A.L."/>
            <person name="Lee A.P."/>
            <person name="Johnson J."/>
            <person name="Dandona N."/>
            <person name="Viswanathan L.D."/>
            <person name="Tay A."/>
            <person name="Venter J.C."/>
            <person name="Strausberg R.L."/>
            <person name="Brenner S."/>
        </authorList>
    </citation>
    <scope>NUCLEOTIDE SEQUENCE [LARGE SCALE GENOMIC DNA]</scope>
</reference>
<sequence length="153" mass="16543">TLTPPPGTPSQRGHLSPVALNSPNPRELLMSRKVRRSYSRLSPAPSDRCSLFGFERLLHGEGLSGEEEGLCGEGLGAVSPVMGPSLSMKPPVKPPSDRGPPISPDGNIPGIAVGKEKRKRRKIPQIQVSELEEWAAQMNASFDEAERFPLLVE</sequence>
<evidence type="ECO:0000256" key="1">
    <source>
        <dbReference type="ARBA" id="ARBA00022618"/>
    </source>
</evidence>
<organism evidence="8 9">
    <name type="scientific">Callorhinchus milii</name>
    <name type="common">Ghost shark</name>
    <dbReference type="NCBI Taxonomy" id="7868"/>
    <lineage>
        <taxon>Eukaryota</taxon>
        <taxon>Metazoa</taxon>
        <taxon>Chordata</taxon>
        <taxon>Craniata</taxon>
        <taxon>Vertebrata</taxon>
        <taxon>Chondrichthyes</taxon>
        <taxon>Holocephali</taxon>
        <taxon>Chimaeriformes</taxon>
        <taxon>Callorhinchidae</taxon>
        <taxon>Callorhinchus</taxon>
    </lineage>
</organism>
<keyword evidence="4" id="KW-0131">Cell cycle</keyword>
<dbReference type="STRING" id="7868.ENSCMIP00000016420"/>
<keyword evidence="1" id="KW-0132">Cell division</keyword>
<evidence type="ECO:0000313" key="8">
    <source>
        <dbReference type="Ensembl" id="ENSCMIP00000016420.1"/>
    </source>
</evidence>
<dbReference type="Ensembl" id="ENSCMIT00000016750.1">
    <property type="protein sequence ID" value="ENSCMIP00000016420.1"/>
    <property type="gene ID" value="ENSCMIG00000007912.1"/>
</dbReference>
<protein>
    <recommendedName>
        <fullName evidence="7">Sororin C-terminal region domain-containing protein</fullName>
    </recommendedName>
</protein>
<dbReference type="InParanoid" id="A0A4W3HM83"/>
<keyword evidence="2" id="KW-0498">Mitosis</keyword>
<dbReference type="GO" id="GO:0007064">
    <property type="term" value="P:mitotic sister chromatid cohesion"/>
    <property type="evidence" value="ECO:0007669"/>
    <property type="project" value="TreeGrafter"/>
</dbReference>
<dbReference type="Pfam" id="PF25220">
    <property type="entry name" value="Sororin_C"/>
    <property type="match status" value="1"/>
</dbReference>
<evidence type="ECO:0000256" key="3">
    <source>
        <dbReference type="ARBA" id="ARBA00023242"/>
    </source>
</evidence>
<dbReference type="GO" id="GO:0051301">
    <property type="term" value="P:cell division"/>
    <property type="evidence" value="ECO:0007669"/>
    <property type="project" value="UniProtKB-KW"/>
</dbReference>
<dbReference type="GeneTree" id="ENSGT00390000010028"/>
<reference evidence="8" key="5">
    <citation type="submission" date="2025-09" db="UniProtKB">
        <authorList>
            <consortium name="Ensembl"/>
        </authorList>
    </citation>
    <scope>IDENTIFICATION</scope>
</reference>
<dbReference type="GO" id="GO:0005634">
    <property type="term" value="C:nucleus"/>
    <property type="evidence" value="ECO:0007669"/>
    <property type="project" value="UniProtKB-SubCell"/>
</dbReference>
<feature type="region of interest" description="Disordered" evidence="6">
    <location>
        <begin position="82"/>
        <end position="119"/>
    </location>
</feature>
<evidence type="ECO:0000256" key="6">
    <source>
        <dbReference type="SAM" id="MobiDB-lite"/>
    </source>
</evidence>
<evidence type="ECO:0000256" key="2">
    <source>
        <dbReference type="ARBA" id="ARBA00022776"/>
    </source>
</evidence>
<dbReference type="PANTHER" id="PTHR31092:SF2">
    <property type="entry name" value="SORORIN"/>
    <property type="match status" value="1"/>
</dbReference>
<evidence type="ECO:0000313" key="9">
    <source>
        <dbReference type="Proteomes" id="UP000314986"/>
    </source>
</evidence>
<reference evidence="9" key="3">
    <citation type="journal article" date="2014" name="Nature">
        <title>Elephant shark genome provides unique insights into gnathostome evolution.</title>
        <authorList>
            <consortium name="International Elephant Shark Genome Sequencing Consortium"/>
            <person name="Venkatesh B."/>
            <person name="Lee A.P."/>
            <person name="Ravi V."/>
            <person name="Maurya A.K."/>
            <person name="Lian M.M."/>
            <person name="Swann J.B."/>
            <person name="Ohta Y."/>
            <person name="Flajnik M.F."/>
            <person name="Sutoh Y."/>
            <person name="Kasahara M."/>
            <person name="Hoon S."/>
            <person name="Gangu V."/>
            <person name="Roy S.W."/>
            <person name="Irimia M."/>
            <person name="Korzh V."/>
            <person name="Kondrychyn I."/>
            <person name="Lim Z.W."/>
            <person name="Tay B.H."/>
            <person name="Tohari S."/>
            <person name="Kong K.W."/>
            <person name="Ho S."/>
            <person name="Lorente-Galdos B."/>
            <person name="Quilez J."/>
            <person name="Marques-Bonet T."/>
            <person name="Raney B.J."/>
            <person name="Ingham P.W."/>
            <person name="Tay A."/>
            <person name="Hillier L.W."/>
            <person name="Minx P."/>
            <person name="Boehm T."/>
            <person name="Wilson R.K."/>
            <person name="Brenner S."/>
            <person name="Warren W.C."/>
        </authorList>
    </citation>
    <scope>NUCLEOTIDE SEQUENCE [LARGE SCALE GENOMIC DNA]</scope>
</reference>
<keyword evidence="9" id="KW-1185">Reference proteome</keyword>
<dbReference type="GO" id="GO:0007080">
    <property type="term" value="P:mitotic metaphase chromosome alignment"/>
    <property type="evidence" value="ECO:0007669"/>
    <property type="project" value="TreeGrafter"/>
</dbReference>
<dbReference type="GO" id="GO:0031536">
    <property type="term" value="P:positive regulation of exit from mitosis"/>
    <property type="evidence" value="ECO:0007669"/>
    <property type="project" value="TreeGrafter"/>
</dbReference>
<proteinExistence type="inferred from homology"/>
<name>A0A4W3HM83_CALMI</name>
<accession>A0A4W3HM83</accession>
<dbReference type="InterPro" id="IPR057337">
    <property type="entry name" value="Sororin_C"/>
</dbReference>
<feature type="domain" description="Sororin C-terminal region" evidence="7">
    <location>
        <begin position="130"/>
        <end position="153"/>
    </location>
</feature>
<evidence type="ECO:0000256" key="4">
    <source>
        <dbReference type="ARBA" id="ARBA00023306"/>
    </source>
</evidence>
<comment type="similarity">
    <text evidence="5">Belongs to the sororin family.</text>
</comment>
<dbReference type="GO" id="GO:0006302">
    <property type="term" value="P:double-strand break repair"/>
    <property type="evidence" value="ECO:0007669"/>
    <property type="project" value="TreeGrafter"/>
</dbReference>
<dbReference type="Proteomes" id="UP000314986">
    <property type="component" value="Unassembled WGS sequence"/>
</dbReference>
<dbReference type="InterPro" id="IPR018605">
    <property type="entry name" value="Sororin"/>
</dbReference>
<evidence type="ECO:0000259" key="7">
    <source>
        <dbReference type="Pfam" id="PF25220"/>
    </source>
</evidence>
<evidence type="ECO:0000256" key="5">
    <source>
        <dbReference type="ARBA" id="ARBA00093465"/>
    </source>
</evidence>
<dbReference type="AlphaFoldDB" id="A0A4W3HM83"/>
<feature type="compositionally biased region" description="Pro residues" evidence="6">
    <location>
        <begin position="91"/>
        <end position="103"/>
    </location>
</feature>